<evidence type="ECO:0000256" key="1">
    <source>
        <dbReference type="SAM" id="MobiDB-lite"/>
    </source>
</evidence>
<keyword evidence="3" id="KW-1185">Reference proteome</keyword>
<feature type="region of interest" description="Disordered" evidence="1">
    <location>
        <begin position="77"/>
        <end position="116"/>
    </location>
</feature>
<dbReference type="EMBL" id="SKBQ01000105">
    <property type="protein sequence ID" value="TPX18926.1"/>
    <property type="molecule type" value="Genomic_DNA"/>
</dbReference>
<feature type="region of interest" description="Disordered" evidence="1">
    <location>
        <begin position="528"/>
        <end position="649"/>
    </location>
</feature>
<name>A0A507BHQ2_9PEZI</name>
<feature type="region of interest" description="Disordered" evidence="1">
    <location>
        <begin position="402"/>
        <end position="421"/>
    </location>
</feature>
<comment type="caution">
    <text evidence="2">The sequence shown here is derived from an EMBL/GenBank/DDBJ whole genome shotgun (WGS) entry which is preliminary data.</text>
</comment>
<evidence type="ECO:0000313" key="3">
    <source>
        <dbReference type="Proteomes" id="UP000319257"/>
    </source>
</evidence>
<feature type="compositionally biased region" description="Low complexity" evidence="1">
    <location>
        <begin position="634"/>
        <end position="648"/>
    </location>
</feature>
<dbReference type="Proteomes" id="UP000319257">
    <property type="component" value="Unassembled WGS sequence"/>
</dbReference>
<feature type="compositionally biased region" description="Basic and acidic residues" evidence="1">
    <location>
        <begin position="549"/>
        <end position="571"/>
    </location>
</feature>
<reference evidence="2 3" key="1">
    <citation type="submission" date="2019-06" db="EMBL/GenBank/DDBJ databases">
        <title>Draft genome sequence of the filamentous fungus Phialemoniopsis curvata isolated from diesel fuel.</title>
        <authorList>
            <person name="Varaljay V.A."/>
            <person name="Lyon W.J."/>
            <person name="Crouch A.L."/>
            <person name="Drake C.E."/>
            <person name="Hollomon J.M."/>
            <person name="Nadeau L.J."/>
            <person name="Nunn H.S."/>
            <person name="Stevenson B.S."/>
            <person name="Bojanowski C.L."/>
            <person name="Crookes-Goodson W.J."/>
        </authorList>
    </citation>
    <scope>NUCLEOTIDE SEQUENCE [LARGE SCALE GENOMIC DNA]</scope>
    <source>
        <strain evidence="2 3">D216</strain>
    </source>
</reference>
<gene>
    <name evidence="2" type="ORF">E0L32_011404</name>
</gene>
<organism evidence="2 3">
    <name type="scientific">Thyridium curvatum</name>
    <dbReference type="NCBI Taxonomy" id="1093900"/>
    <lineage>
        <taxon>Eukaryota</taxon>
        <taxon>Fungi</taxon>
        <taxon>Dikarya</taxon>
        <taxon>Ascomycota</taxon>
        <taxon>Pezizomycotina</taxon>
        <taxon>Sordariomycetes</taxon>
        <taxon>Sordariomycetidae</taxon>
        <taxon>Thyridiales</taxon>
        <taxon>Thyridiaceae</taxon>
        <taxon>Thyridium</taxon>
    </lineage>
</organism>
<dbReference type="AlphaFoldDB" id="A0A507BHQ2"/>
<accession>A0A507BHQ2</accession>
<dbReference type="InParanoid" id="A0A507BHQ2"/>
<sequence>MVGLRPRTTLARPARYAEIDEPVNIRPRFAHQDVRFNPELGASAPFPSLAWNDRRQHPNDALMHFCRDVRDIINPRNFGPPAANAAAASSDDEYDDDDDDGDSDRDSPPCQPIEPTIRDAEEFVKDFINGAADDLHTQYAIWKKEYTQKAVAAVLGEGDVELQPPRHQAAVVSLGDRRMQDGMFDNVDFGSSDDESVDAYDEAAHALGLSNAEMTHLIELYGIEVGKYSRFQEYMGCVARGEPCYATDLSSVIGGPQYLTARIIDIEIRQAVQFAASRGVDLGFKALRGWEFEPPSGYIGCQLMDPAAAGRHRYEDRTTAFVPEAGQLVQVQNQRLAPAARGEPAFAPAQAIRFLLDGNPNAGASTASIENPLGLPERPRNIHMDGLGTLTGGGQHVMYNDGRGGSSNMTEEQPAHDLGKPPAVQISASTNGRSHSVVPDGEREDAVDLIQLPPLTNTPGPAGTRTRHASHAQHPTPSASSEYGYDAMEVETVQLSQPLNQDQDQHMVEDEEAALQPLNVEGESELAFGQAPGPQMGPSQTEYIYEPCGEGHENRNDRNQDKEIGVKERPGDIAADTSQPAPSRRKRKADDSPEGQSPLKKPTRGDSVAEPGSDAEQPEPEAECDPKGAEAQGAAASPDADSSSLDDLPWWKINLAKSIKGMMKKGG</sequence>
<evidence type="ECO:0000313" key="2">
    <source>
        <dbReference type="EMBL" id="TPX18926.1"/>
    </source>
</evidence>
<dbReference type="RefSeq" id="XP_031000637.1">
    <property type="nucleotide sequence ID" value="XM_031134130.1"/>
</dbReference>
<protein>
    <submittedName>
        <fullName evidence="2">Uncharacterized protein</fullName>
    </submittedName>
</protein>
<dbReference type="GeneID" id="41978851"/>
<feature type="region of interest" description="Disordered" evidence="1">
    <location>
        <begin position="448"/>
        <end position="482"/>
    </location>
</feature>
<feature type="compositionally biased region" description="Acidic residues" evidence="1">
    <location>
        <begin position="90"/>
        <end position="103"/>
    </location>
</feature>
<proteinExistence type="predicted"/>